<dbReference type="EMBL" id="CM009294">
    <property type="protein sequence ID" value="RQO90882.1"/>
    <property type="molecule type" value="Genomic_DNA"/>
</dbReference>
<sequence length="39" mass="4383">MFCTPYALCSAKQNLSIDFLCSSVLCLSFLSFCLKCRLL</sequence>
<evidence type="ECO:0000256" key="1">
    <source>
        <dbReference type="SAM" id="Phobius"/>
    </source>
</evidence>
<gene>
    <name evidence="2" type="ORF">POPTR_005G216450</name>
</gene>
<evidence type="ECO:0000313" key="3">
    <source>
        <dbReference type="Proteomes" id="UP000006729"/>
    </source>
</evidence>
<protein>
    <submittedName>
        <fullName evidence="2">Uncharacterized protein</fullName>
    </submittedName>
</protein>
<dbReference type="AlphaFoldDB" id="A0A3N7F3I0"/>
<keyword evidence="1" id="KW-0812">Transmembrane</keyword>
<organism evidence="2 3">
    <name type="scientific">Populus trichocarpa</name>
    <name type="common">Western balsam poplar</name>
    <name type="synonym">Populus balsamifera subsp. trichocarpa</name>
    <dbReference type="NCBI Taxonomy" id="3694"/>
    <lineage>
        <taxon>Eukaryota</taxon>
        <taxon>Viridiplantae</taxon>
        <taxon>Streptophyta</taxon>
        <taxon>Embryophyta</taxon>
        <taxon>Tracheophyta</taxon>
        <taxon>Spermatophyta</taxon>
        <taxon>Magnoliopsida</taxon>
        <taxon>eudicotyledons</taxon>
        <taxon>Gunneridae</taxon>
        <taxon>Pentapetalae</taxon>
        <taxon>rosids</taxon>
        <taxon>fabids</taxon>
        <taxon>Malpighiales</taxon>
        <taxon>Salicaceae</taxon>
        <taxon>Saliceae</taxon>
        <taxon>Populus</taxon>
    </lineage>
</organism>
<dbReference type="Proteomes" id="UP000006729">
    <property type="component" value="Chromosome 5"/>
</dbReference>
<dbReference type="InParanoid" id="A0A3N7F3I0"/>
<name>A0A3N7F3I0_POPTR</name>
<accession>A0A3N7F3I0</accession>
<feature type="transmembrane region" description="Helical" evidence="1">
    <location>
        <begin position="15"/>
        <end position="34"/>
    </location>
</feature>
<keyword evidence="1" id="KW-1133">Transmembrane helix</keyword>
<keyword evidence="3" id="KW-1185">Reference proteome</keyword>
<evidence type="ECO:0000313" key="2">
    <source>
        <dbReference type="EMBL" id="RQO90882.1"/>
    </source>
</evidence>
<reference evidence="2 3" key="1">
    <citation type="journal article" date="2006" name="Science">
        <title>The genome of black cottonwood, Populus trichocarpa (Torr. &amp; Gray).</title>
        <authorList>
            <person name="Tuskan G.A."/>
            <person name="Difazio S."/>
            <person name="Jansson S."/>
            <person name="Bohlmann J."/>
            <person name="Grigoriev I."/>
            <person name="Hellsten U."/>
            <person name="Putnam N."/>
            <person name="Ralph S."/>
            <person name="Rombauts S."/>
            <person name="Salamov A."/>
            <person name="Schein J."/>
            <person name="Sterck L."/>
            <person name="Aerts A."/>
            <person name="Bhalerao R.R."/>
            <person name="Bhalerao R.P."/>
            <person name="Blaudez D."/>
            <person name="Boerjan W."/>
            <person name="Brun A."/>
            <person name="Brunner A."/>
            <person name="Busov V."/>
            <person name="Campbell M."/>
            <person name="Carlson J."/>
            <person name="Chalot M."/>
            <person name="Chapman J."/>
            <person name="Chen G.L."/>
            <person name="Cooper D."/>
            <person name="Coutinho P.M."/>
            <person name="Couturier J."/>
            <person name="Covert S."/>
            <person name="Cronk Q."/>
            <person name="Cunningham R."/>
            <person name="Davis J."/>
            <person name="Degroeve S."/>
            <person name="Dejardin A."/>
            <person name="Depamphilis C."/>
            <person name="Detter J."/>
            <person name="Dirks B."/>
            <person name="Dubchak I."/>
            <person name="Duplessis S."/>
            <person name="Ehlting J."/>
            <person name="Ellis B."/>
            <person name="Gendler K."/>
            <person name="Goodstein D."/>
            <person name="Gribskov M."/>
            <person name="Grimwood J."/>
            <person name="Groover A."/>
            <person name="Gunter L."/>
            <person name="Hamberger B."/>
            <person name="Heinze B."/>
            <person name="Helariutta Y."/>
            <person name="Henrissat B."/>
            <person name="Holligan D."/>
            <person name="Holt R."/>
            <person name="Huang W."/>
            <person name="Islam-Faridi N."/>
            <person name="Jones S."/>
            <person name="Jones-Rhoades M."/>
            <person name="Jorgensen R."/>
            <person name="Joshi C."/>
            <person name="Kangasjarvi J."/>
            <person name="Karlsson J."/>
            <person name="Kelleher C."/>
            <person name="Kirkpatrick R."/>
            <person name="Kirst M."/>
            <person name="Kohler A."/>
            <person name="Kalluri U."/>
            <person name="Larimer F."/>
            <person name="Leebens-Mack J."/>
            <person name="Leple J.C."/>
            <person name="Locascio P."/>
            <person name="Lou Y."/>
            <person name="Lucas S."/>
            <person name="Martin F."/>
            <person name="Montanini B."/>
            <person name="Napoli C."/>
            <person name="Nelson D.R."/>
            <person name="Nelson C."/>
            <person name="Nieminen K."/>
            <person name="Nilsson O."/>
            <person name="Pereda V."/>
            <person name="Peter G."/>
            <person name="Philippe R."/>
            <person name="Pilate G."/>
            <person name="Poliakov A."/>
            <person name="Razumovskaya J."/>
            <person name="Richardson P."/>
            <person name="Rinaldi C."/>
            <person name="Ritland K."/>
            <person name="Rouze P."/>
            <person name="Ryaboy D."/>
            <person name="Schmutz J."/>
            <person name="Schrader J."/>
            <person name="Segerman B."/>
            <person name="Shin H."/>
            <person name="Siddiqui A."/>
            <person name="Sterky F."/>
            <person name="Terry A."/>
            <person name="Tsai C.J."/>
            <person name="Uberbacher E."/>
            <person name="Unneberg P."/>
            <person name="Vahala J."/>
            <person name="Wall K."/>
            <person name="Wessler S."/>
            <person name="Yang G."/>
            <person name="Yin T."/>
            <person name="Douglas C."/>
            <person name="Marra M."/>
            <person name="Sandberg G."/>
            <person name="Van de Peer Y."/>
            <person name="Rokhsar D."/>
        </authorList>
    </citation>
    <scope>NUCLEOTIDE SEQUENCE [LARGE SCALE GENOMIC DNA]</scope>
    <source>
        <strain evidence="3">cv. Nisqually</strain>
    </source>
</reference>
<proteinExistence type="predicted"/>
<keyword evidence="1" id="KW-0472">Membrane</keyword>